<dbReference type="PANTHER" id="PTHR35525:SF3">
    <property type="entry name" value="BLL6575 PROTEIN"/>
    <property type="match status" value="1"/>
</dbReference>
<dbReference type="Proteomes" id="UP001139648">
    <property type="component" value="Unassembled WGS sequence"/>
</dbReference>
<evidence type="ECO:0000259" key="1">
    <source>
        <dbReference type="Pfam" id="PF11706"/>
    </source>
</evidence>
<dbReference type="InterPro" id="IPR021005">
    <property type="entry name" value="Znf_CGNR"/>
</dbReference>
<dbReference type="PANTHER" id="PTHR35525">
    <property type="entry name" value="BLL6575 PROTEIN"/>
    <property type="match status" value="1"/>
</dbReference>
<gene>
    <name evidence="2" type="ORF">HD597_004397</name>
</gene>
<organism evidence="2 3">
    <name type="scientific">Nonomuraea thailandensis</name>
    <dbReference type="NCBI Taxonomy" id="1188745"/>
    <lineage>
        <taxon>Bacteria</taxon>
        <taxon>Bacillati</taxon>
        <taxon>Actinomycetota</taxon>
        <taxon>Actinomycetes</taxon>
        <taxon>Streptosporangiales</taxon>
        <taxon>Streptosporangiaceae</taxon>
        <taxon>Nonomuraea</taxon>
    </lineage>
</organism>
<comment type="caution">
    <text evidence="2">The sequence shown here is derived from an EMBL/GenBank/DDBJ whole genome shotgun (WGS) entry which is preliminary data.</text>
</comment>
<dbReference type="SUPFAM" id="SSF160904">
    <property type="entry name" value="Jann2411-like"/>
    <property type="match status" value="1"/>
</dbReference>
<sequence>MTGSSAAASASSAGAVRPHSDGFRLGNDVLAFRFVATLSERRGDPVERIPTPERLRAWLLANSLGKQDMPVSESLLKEARELREAIHRSGVAIADGGAPDPAAERLLNRWNARHRPPLELDGGVARWRLPDADPARAALAIVAFDAVATLGGHAGGVIKRCEQATCDGLFVDTSRGGRRRWCSMATCGNKVKKANLKRS</sequence>
<dbReference type="InterPro" id="IPR010852">
    <property type="entry name" value="ABATE"/>
</dbReference>
<dbReference type="RefSeq" id="WP_253744506.1">
    <property type="nucleotide sequence ID" value="NZ_BAABKA010000015.1"/>
</dbReference>
<feature type="domain" description="Zinc finger CGNR" evidence="1">
    <location>
        <begin position="158"/>
        <end position="196"/>
    </location>
</feature>
<protein>
    <submittedName>
        <fullName evidence="2">RNA-binding Zn ribbon-like protein</fullName>
    </submittedName>
</protein>
<reference evidence="2" key="1">
    <citation type="submission" date="2022-06" db="EMBL/GenBank/DDBJ databases">
        <title>Sequencing the genomes of 1000 actinobacteria strains.</title>
        <authorList>
            <person name="Klenk H.-P."/>
        </authorList>
    </citation>
    <scope>NUCLEOTIDE SEQUENCE</scope>
    <source>
        <strain evidence="2">DSM 46694</strain>
    </source>
</reference>
<dbReference type="EMBL" id="JAMZEB010000002">
    <property type="protein sequence ID" value="MCP2357377.1"/>
    <property type="molecule type" value="Genomic_DNA"/>
</dbReference>
<dbReference type="InterPro" id="IPR023286">
    <property type="entry name" value="ABATE_dom_sf"/>
</dbReference>
<dbReference type="Pfam" id="PF11706">
    <property type="entry name" value="zf-CGNR"/>
    <property type="match status" value="1"/>
</dbReference>
<dbReference type="AlphaFoldDB" id="A0A9X2GEP3"/>
<evidence type="ECO:0000313" key="2">
    <source>
        <dbReference type="EMBL" id="MCP2357377.1"/>
    </source>
</evidence>
<dbReference type="Pfam" id="PF07336">
    <property type="entry name" value="ABATE"/>
    <property type="match status" value="1"/>
</dbReference>
<evidence type="ECO:0000313" key="3">
    <source>
        <dbReference type="Proteomes" id="UP001139648"/>
    </source>
</evidence>
<dbReference type="Gene3D" id="1.10.3300.10">
    <property type="entry name" value="Jann2411-like domain"/>
    <property type="match status" value="1"/>
</dbReference>
<name>A0A9X2GEP3_9ACTN</name>
<keyword evidence="3" id="KW-1185">Reference proteome</keyword>
<accession>A0A9X2GEP3</accession>
<proteinExistence type="predicted"/>